<dbReference type="Proteomes" id="UP001596442">
    <property type="component" value="Unassembled WGS sequence"/>
</dbReference>
<dbReference type="GO" id="GO:0016491">
    <property type="term" value="F:oxidoreductase activity"/>
    <property type="evidence" value="ECO:0007669"/>
    <property type="project" value="UniProtKB-KW"/>
</dbReference>
<dbReference type="FunFam" id="3.90.700.10:FF:000002">
    <property type="entry name" value="L-aspartate oxidase"/>
    <property type="match status" value="1"/>
</dbReference>
<dbReference type="InterPro" id="IPR030664">
    <property type="entry name" value="SdhA/FrdA/AprA"/>
</dbReference>
<dbReference type="SUPFAM" id="SSF51905">
    <property type="entry name" value="FAD/NAD(P)-binding domain"/>
    <property type="match status" value="1"/>
</dbReference>
<dbReference type="Gene3D" id="1.20.58.100">
    <property type="entry name" value="Fumarate reductase/succinate dehydrogenase flavoprotein-like, C-terminal domain"/>
    <property type="match status" value="1"/>
</dbReference>
<dbReference type="Gene3D" id="3.90.700.10">
    <property type="entry name" value="Succinate dehydrogenase/fumarate reductase flavoprotein, catalytic domain"/>
    <property type="match status" value="1"/>
</dbReference>
<evidence type="ECO:0000256" key="1">
    <source>
        <dbReference type="ARBA" id="ARBA00022630"/>
    </source>
</evidence>
<evidence type="ECO:0000256" key="3">
    <source>
        <dbReference type="PIRSR" id="PIRSR000171-1"/>
    </source>
</evidence>
<evidence type="ECO:0000259" key="4">
    <source>
        <dbReference type="Pfam" id="PF00890"/>
    </source>
</evidence>
<keyword evidence="2" id="KW-0560">Oxidoreductase</keyword>
<feature type="domain" description="FAD-dependent oxidoreductase 2 FAD-binding" evidence="4">
    <location>
        <begin position="23"/>
        <end position="408"/>
    </location>
</feature>
<dbReference type="PANTHER" id="PTHR11632">
    <property type="entry name" value="SUCCINATE DEHYDROGENASE 2 FLAVOPROTEIN SUBUNIT"/>
    <property type="match status" value="1"/>
</dbReference>
<dbReference type="PIRSF" id="PIRSF000171">
    <property type="entry name" value="SDHA_APRA_LASPO"/>
    <property type="match status" value="1"/>
</dbReference>
<keyword evidence="7" id="KW-1185">Reference proteome</keyword>
<feature type="active site" description="Proton acceptor" evidence="3">
    <location>
        <position position="304"/>
    </location>
</feature>
<proteinExistence type="predicted"/>
<sequence length="597" mass="64334">MGTASERGGDEAIPDYERVDVSVLVIGAGAAGARTAIELADRGVDDVLVLGKRGHGDAHTTWARGGINGALGTNDPEDDWAIHAADTLNEGHFLNDPEKVETVTKQMPDRLRELDEWGMAFSRTDDGGIDQRYFGAQSFRRTAFAGDHTGESLLDTLVGEARERDVPYRENVMITKLLSDGDRVHGAVGFDMDTGEFVLINAGNVVLAAGGYAAIYNRHTSRDDENNGDGPALAYDAGATLMDVEFVQFHPTGMAVDEDDPEWGPWSGRLVTEAVRGEGGRLYNAEGERFMERYSPDQMELDARDVVARAIASEVAEGRGTETGGVYLDVSHRDAEFIAERLPRMYERFAELGVDMAEEPVEVAPTAHYGMGGVRVDAHGETAVDGLFAIGETMAGVHGANRLGGNSLAETVAYGVVTGERIADRADGPGTVPEGVIEGVFEPHVADLAATAGQDGRHDAEALLAELRDLMWEHAGILREEPSLRAGLDRLDAIREKAADLRVGAVTDPSFEFAIDLGFSLTVAEAVLRGALERTESRGAHYRTDRPETAEEWRRNVLFEPTDIGGMVPSTAPVGTPSDAVRAALDEGYELDYHQLE</sequence>
<dbReference type="Pfam" id="PF02910">
    <property type="entry name" value="Succ_DH_flav_C"/>
    <property type="match status" value="1"/>
</dbReference>
<dbReference type="Pfam" id="PF00890">
    <property type="entry name" value="FAD_binding_2"/>
    <property type="match status" value="1"/>
</dbReference>
<dbReference type="InterPro" id="IPR015939">
    <property type="entry name" value="Fum_Rdtase/Succ_DH_flav-like_C"/>
</dbReference>
<evidence type="ECO:0000256" key="2">
    <source>
        <dbReference type="ARBA" id="ARBA00023002"/>
    </source>
</evidence>
<dbReference type="EMBL" id="JBHSWW010000233">
    <property type="protein sequence ID" value="MFC6754296.1"/>
    <property type="molecule type" value="Genomic_DNA"/>
</dbReference>
<protein>
    <submittedName>
        <fullName evidence="6">L-aspartate oxidase</fullName>
    </submittedName>
</protein>
<dbReference type="SUPFAM" id="SSF56425">
    <property type="entry name" value="Succinate dehydrogenase/fumarate reductase flavoprotein, catalytic domain"/>
    <property type="match status" value="1"/>
</dbReference>
<comment type="caution">
    <text evidence="6">The sequence shown here is derived from an EMBL/GenBank/DDBJ whole genome shotgun (WGS) entry which is preliminary data.</text>
</comment>
<dbReference type="AlphaFoldDB" id="A0ABD5SD72"/>
<accession>A0ABD5SD72</accession>
<evidence type="ECO:0000313" key="6">
    <source>
        <dbReference type="EMBL" id="MFC6754296.1"/>
    </source>
</evidence>
<dbReference type="InterPro" id="IPR037099">
    <property type="entry name" value="Fum_R/Succ_DH_flav-like_C_sf"/>
</dbReference>
<dbReference type="InterPro" id="IPR027477">
    <property type="entry name" value="Succ_DH/fumarate_Rdtase_cat_sf"/>
</dbReference>
<dbReference type="PRINTS" id="PR00368">
    <property type="entry name" value="FADPNR"/>
</dbReference>
<keyword evidence="1" id="KW-0285">Flavoprotein</keyword>
<dbReference type="GO" id="GO:0044281">
    <property type="term" value="P:small molecule metabolic process"/>
    <property type="evidence" value="ECO:0007669"/>
    <property type="project" value="UniProtKB-ARBA"/>
</dbReference>
<dbReference type="InterPro" id="IPR036188">
    <property type="entry name" value="FAD/NAD-bd_sf"/>
</dbReference>
<dbReference type="Gene3D" id="3.50.50.60">
    <property type="entry name" value="FAD/NAD(P)-binding domain"/>
    <property type="match status" value="1"/>
</dbReference>
<dbReference type="RefSeq" id="WP_379782662.1">
    <property type="nucleotide sequence ID" value="NZ_JBHSWW010000233.1"/>
</dbReference>
<evidence type="ECO:0000259" key="5">
    <source>
        <dbReference type="Pfam" id="PF02910"/>
    </source>
</evidence>
<gene>
    <name evidence="6" type="ORF">ACFQEU_12610</name>
</gene>
<dbReference type="InterPro" id="IPR003953">
    <property type="entry name" value="FAD-dep_OxRdtase_2_FAD-bd"/>
</dbReference>
<reference evidence="6 7" key="1">
    <citation type="journal article" date="2019" name="Int. J. Syst. Evol. Microbiol.">
        <title>The Global Catalogue of Microorganisms (GCM) 10K type strain sequencing project: providing services to taxonomists for standard genome sequencing and annotation.</title>
        <authorList>
            <consortium name="The Broad Institute Genomics Platform"/>
            <consortium name="The Broad Institute Genome Sequencing Center for Infectious Disease"/>
            <person name="Wu L."/>
            <person name="Ma J."/>
        </authorList>
    </citation>
    <scope>NUCLEOTIDE SEQUENCE [LARGE SCALE GENOMIC DNA]</scope>
    <source>
        <strain evidence="6 7">CGMCC 1.3239</strain>
    </source>
</reference>
<dbReference type="SUPFAM" id="SSF46977">
    <property type="entry name" value="Succinate dehydrogenase/fumarate reductase flavoprotein C-terminal domain"/>
    <property type="match status" value="1"/>
</dbReference>
<organism evidence="6 7">
    <name type="scientific">Halorubrum tibetense</name>
    <dbReference type="NCBI Taxonomy" id="175631"/>
    <lineage>
        <taxon>Archaea</taxon>
        <taxon>Methanobacteriati</taxon>
        <taxon>Methanobacteriota</taxon>
        <taxon>Stenosarchaea group</taxon>
        <taxon>Halobacteria</taxon>
        <taxon>Halobacteriales</taxon>
        <taxon>Haloferacaceae</taxon>
        <taxon>Halorubrum</taxon>
    </lineage>
</organism>
<evidence type="ECO:0000313" key="7">
    <source>
        <dbReference type="Proteomes" id="UP001596442"/>
    </source>
</evidence>
<name>A0ABD5SD72_9EURY</name>
<dbReference type="PANTHER" id="PTHR11632:SF51">
    <property type="entry name" value="SUCCINATE DEHYDROGENASE [UBIQUINONE] FLAVOPROTEIN SUBUNIT, MITOCHONDRIAL"/>
    <property type="match status" value="1"/>
</dbReference>
<feature type="domain" description="Fumarate reductase/succinate dehydrogenase flavoprotein-like C-terminal" evidence="5">
    <location>
        <begin position="466"/>
        <end position="559"/>
    </location>
</feature>